<keyword evidence="1" id="KW-0472">Membrane</keyword>
<feature type="transmembrane region" description="Helical" evidence="1">
    <location>
        <begin position="15"/>
        <end position="34"/>
    </location>
</feature>
<feature type="transmembrane region" description="Helical" evidence="1">
    <location>
        <begin position="143"/>
        <end position="163"/>
    </location>
</feature>
<gene>
    <name evidence="2" type="ORF">DKG75_04905</name>
</gene>
<dbReference type="AlphaFoldDB" id="A0A317EBD6"/>
<evidence type="ECO:0000256" key="1">
    <source>
        <dbReference type="SAM" id="Phobius"/>
    </source>
</evidence>
<organism evidence="2 3">
    <name type="scientific">Zavarzinia compransoris</name>
    <dbReference type="NCBI Taxonomy" id="1264899"/>
    <lineage>
        <taxon>Bacteria</taxon>
        <taxon>Pseudomonadati</taxon>
        <taxon>Pseudomonadota</taxon>
        <taxon>Alphaproteobacteria</taxon>
        <taxon>Rhodospirillales</taxon>
        <taxon>Zavarziniaceae</taxon>
        <taxon>Zavarzinia</taxon>
    </lineage>
</organism>
<dbReference type="RefSeq" id="WP_109919923.1">
    <property type="nucleotide sequence ID" value="NZ_QGLF01000001.1"/>
</dbReference>
<reference evidence="3" key="1">
    <citation type="submission" date="2018-05" db="EMBL/GenBank/DDBJ databases">
        <title>Zavarzinia sp. HR-AS.</title>
        <authorList>
            <person name="Lee Y."/>
            <person name="Jeon C.O."/>
        </authorList>
    </citation>
    <scope>NUCLEOTIDE SEQUENCE [LARGE SCALE GENOMIC DNA]</scope>
    <source>
        <strain evidence="3">DSM 1231</strain>
    </source>
</reference>
<feature type="transmembrane region" description="Helical" evidence="1">
    <location>
        <begin position="118"/>
        <end position="137"/>
    </location>
</feature>
<comment type="caution">
    <text evidence="2">The sequence shown here is derived from an EMBL/GenBank/DDBJ whole genome shotgun (WGS) entry which is preliminary data.</text>
</comment>
<evidence type="ECO:0000313" key="2">
    <source>
        <dbReference type="EMBL" id="PWR23892.1"/>
    </source>
</evidence>
<dbReference type="EMBL" id="QGLF01000001">
    <property type="protein sequence ID" value="PWR23892.1"/>
    <property type="molecule type" value="Genomic_DNA"/>
</dbReference>
<keyword evidence="3" id="KW-1185">Reference proteome</keyword>
<keyword evidence="1" id="KW-1133">Transmembrane helix</keyword>
<proteinExistence type="predicted"/>
<keyword evidence="1" id="KW-0812">Transmembrane</keyword>
<feature type="transmembrane region" description="Helical" evidence="1">
    <location>
        <begin position="79"/>
        <end position="97"/>
    </location>
</feature>
<sequence length="393" mass="42400">MDVTPADLVLRPLGAFYGFAGLVALRAAVMGGFIDRALAALSMKRTPRAERIRQIWLTAAPVGIGAGGFALIMLWDWAVVLFIVNALAQAVYLVIVAPRYLDPEDPPDAKGRRSTWNAFLLYLVATAGVIWAGHAGTLRPFEALHPALLAIAIFCFVFGYGMVLRQLVDRPGGGNAIDGGMAPEPVPARLILTPSWGGTGLIDAETGLPWETWEQRAYLPEDLTARLLGWIDLFQSRADAHDPRRAALLDPAAQAGIDAAGAALLPAVRAALPDTAISFEPAALPVPPARDLDGGVMLVPALYDWPLRSLAPADEALPPDRIGISWQLTLDLNAWSEEYDRAEIEDLPPWTPARLAAYHRDAGLLADRLRREFAATGRPDLRVEISDPLAALQ</sequence>
<accession>A0A317EBD6</accession>
<dbReference type="Proteomes" id="UP000246077">
    <property type="component" value="Unassembled WGS sequence"/>
</dbReference>
<name>A0A317EBD6_9PROT</name>
<protein>
    <submittedName>
        <fullName evidence="2">Uncharacterized protein</fullName>
    </submittedName>
</protein>
<evidence type="ECO:0000313" key="3">
    <source>
        <dbReference type="Proteomes" id="UP000246077"/>
    </source>
</evidence>
<dbReference type="OrthoDB" id="8448837at2"/>
<feature type="transmembrane region" description="Helical" evidence="1">
    <location>
        <begin position="55"/>
        <end position="73"/>
    </location>
</feature>